<dbReference type="EMBL" id="BAAATZ010000027">
    <property type="protein sequence ID" value="GAA2733978.1"/>
    <property type="molecule type" value="Genomic_DNA"/>
</dbReference>
<protein>
    <recommendedName>
        <fullName evidence="1">Schlafen AlbA-2 domain-containing protein</fullName>
    </recommendedName>
</protein>
<sequence length="425" mass="46962">METLKNVNESDQGTHSIDELSDLIEGFQIAGVRLALLEELGVWRILHGQIALDGDSVTERTWRYRKTTFLEREMPGTAVAALLRGERADFPELGLVETAGTAKTAEFQRHRSFKEWMRLKQPWPHTTWTIGVGGDGAGGLVDGPEPPRELLVGAGPNFNGFNEALASFFFGQAHDSSGGKPPRWLVQQAGRSAHLTEIIISPTDLTVQITGNQTAEASIELTTPTDHRTTRADSEGRAVFPLEKGLEPATMLMVRNTSTWTDHRYFHHPDQREDDPSVIWRRPGGEVADLIEGGEGPQVEFKREIARGEAGRKFLKTVAAFASSDGGFILFGIDDDATVAGVLTDKPIDELEVTISNMIETMFDPVPDFALTHPQVEGKTVIVLQVHPGSRNYPLNPRQPIYYKRVGATTVPVRQPELEARMRTP</sequence>
<dbReference type="InterPro" id="IPR007421">
    <property type="entry name" value="Schlafen_AlbA_2_dom"/>
</dbReference>
<dbReference type="Pfam" id="PF04326">
    <property type="entry name" value="SLFN_AlbA_2"/>
    <property type="match status" value="1"/>
</dbReference>
<reference evidence="2 3" key="1">
    <citation type="journal article" date="2019" name="Int. J. Syst. Evol. Microbiol.">
        <title>The Global Catalogue of Microorganisms (GCM) 10K type strain sequencing project: providing services to taxonomists for standard genome sequencing and annotation.</title>
        <authorList>
            <consortium name="The Broad Institute Genomics Platform"/>
            <consortium name="The Broad Institute Genome Sequencing Center for Infectious Disease"/>
            <person name="Wu L."/>
            <person name="Ma J."/>
        </authorList>
    </citation>
    <scope>NUCLEOTIDE SEQUENCE [LARGE SCALE GENOMIC DNA]</scope>
    <source>
        <strain evidence="2 3">JCM 8201</strain>
    </source>
</reference>
<feature type="domain" description="Schlafen AlbA-2" evidence="1">
    <location>
        <begin position="295"/>
        <end position="413"/>
    </location>
</feature>
<dbReference type="PANTHER" id="PTHR30595">
    <property type="entry name" value="GLPR-RELATED TRANSCRIPTIONAL REPRESSOR"/>
    <property type="match status" value="1"/>
</dbReference>
<dbReference type="PANTHER" id="PTHR30595:SF6">
    <property type="entry name" value="SCHLAFEN ALBA-2 DOMAIN-CONTAINING PROTEIN"/>
    <property type="match status" value="1"/>
</dbReference>
<comment type="caution">
    <text evidence="2">The sequence shown here is derived from an EMBL/GenBank/DDBJ whole genome shotgun (WGS) entry which is preliminary data.</text>
</comment>
<proteinExistence type="predicted"/>
<gene>
    <name evidence="2" type="ORF">GCM10010439_55320</name>
</gene>
<dbReference type="InterPro" id="IPR038461">
    <property type="entry name" value="Schlafen_AlbA_2_dom_sf"/>
</dbReference>
<organism evidence="2 3">
    <name type="scientific">Actinocorallia aurantiaca</name>
    <dbReference type="NCBI Taxonomy" id="46204"/>
    <lineage>
        <taxon>Bacteria</taxon>
        <taxon>Bacillati</taxon>
        <taxon>Actinomycetota</taxon>
        <taxon>Actinomycetes</taxon>
        <taxon>Streptosporangiales</taxon>
        <taxon>Thermomonosporaceae</taxon>
        <taxon>Actinocorallia</taxon>
    </lineage>
</organism>
<dbReference type="RefSeq" id="WP_344454423.1">
    <property type="nucleotide sequence ID" value="NZ_BAAATZ010000027.1"/>
</dbReference>
<accession>A0ABN3ULC7</accession>
<evidence type="ECO:0000313" key="2">
    <source>
        <dbReference type="EMBL" id="GAA2733978.1"/>
    </source>
</evidence>
<dbReference type="Gene3D" id="3.30.950.30">
    <property type="entry name" value="Schlafen, AAA domain"/>
    <property type="match status" value="1"/>
</dbReference>
<evidence type="ECO:0000259" key="1">
    <source>
        <dbReference type="Pfam" id="PF04326"/>
    </source>
</evidence>
<keyword evidence="3" id="KW-1185">Reference proteome</keyword>
<evidence type="ECO:0000313" key="3">
    <source>
        <dbReference type="Proteomes" id="UP001501842"/>
    </source>
</evidence>
<dbReference type="Proteomes" id="UP001501842">
    <property type="component" value="Unassembled WGS sequence"/>
</dbReference>
<name>A0ABN3ULC7_9ACTN</name>